<dbReference type="EMBL" id="JAQQWI010000012">
    <property type="protein sequence ID" value="KAK8015935.1"/>
    <property type="molecule type" value="Genomic_DNA"/>
</dbReference>
<feature type="region of interest" description="Disordered" evidence="1">
    <location>
        <begin position="77"/>
        <end position="106"/>
    </location>
</feature>
<dbReference type="Proteomes" id="UP001396898">
    <property type="component" value="Unassembled WGS sequence"/>
</dbReference>
<protein>
    <submittedName>
        <fullName evidence="2">Uncharacterized protein</fullName>
    </submittedName>
</protein>
<name>A0ABR1RN73_9PEZI</name>
<comment type="caution">
    <text evidence="2">The sequence shown here is derived from an EMBL/GenBank/DDBJ whole genome shotgun (WGS) entry which is preliminary data.</text>
</comment>
<reference evidence="2 3" key="1">
    <citation type="submission" date="2023-01" db="EMBL/GenBank/DDBJ databases">
        <title>Analysis of 21 Apiospora genomes using comparative genomics revels a genus with tremendous synthesis potential of carbohydrate active enzymes and secondary metabolites.</title>
        <authorList>
            <person name="Sorensen T."/>
        </authorList>
    </citation>
    <scope>NUCLEOTIDE SEQUENCE [LARGE SCALE GENOMIC DNA]</scope>
    <source>
        <strain evidence="2 3">CBS 20057</strain>
    </source>
</reference>
<evidence type="ECO:0000256" key="1">
    <source>
        <dbReference type="SAM" id="MobiDB-lite"/>
    </source>
</evidence>
<evidence type="ECO:0000313" key="3">
    <source>
        <dbReference type="Proteomes" id="UP001396898"/>
    </source>
</evidence>
<feature type="non-terminal residue" evidence="2">
    <location>
        <position position="1"/>
    </location>
</feature>
<evidence type="ECO:0000313" key="2">
    <source>
        <dbReference type="EMBL" id="KAK8015935.1"/>
    </source>
</evidence>
<proteinExistence type="predicted"/>
<accession>A0ABR1RN73</accession>
<gene>
    <name evidence="2" type="ORF">PG991_008823</name>
</gene>
<organism evidence="2 3">
    <name type="scientific">Apiospora marii</name>
    <dbReference type="NCBI Taxonomy" id="335849"/>
    <lineage>
        <taxon>Eukaryota</taxon>
        <taxon>Fungi</taxon>
        <taxon>Dikarya</taxon>
        <taxon>Ascomycota</taxon>
        <taxon>Pezizomycotina</taxon>
        <taxon>Sordariomycetes</taxon>
        <taxon>Xylariomycetidae</taxon>
        <taxon>Amphisphaeriales</taxon>
        <taxon>Apiosporaceae</taxon>
        <taxon>Apiospora</taxon>
    </lineage>
</organism>
<keyword evidence="3" id="KW-1185">Reference proteome</keyword>
<sequence>SENLLYVSLTGSVTGLDAPADILNQNKTEDQSRGVFVPQSVHGLLSYNPDEQHQRSVWRGHPEGVLLVAHGSGRCGTHGLSDSFPHASQPPGLEPPTSTAKQGQGPVHGHMRVRRIIFSAAWQQDEATDNDLPGGPGATMTGLRTFIRRANCVDVGNENDVPLTCSSQQETVVGHDEGQQLMTHAHKKSS</sequence>